<feature type="transmembrane region" description="Helical" evidence="5">
    <location>
        <begin position="122"/>
        <end position="143"/>
    </location>
</feature>
<feature type="transmembrane region" description="Helical" evidence="5">
    <location>
        <begin position="155"/>
        <end position="174"/>
    </location>
</feature>
<feature type="transmembrane region" description="Helical" evidence="5">
    <location>
        <begin position="304"/>
        <end position="328"/>
    </location>
</feature>
<keyword evidence="3 5" id="KW-1133">Transmembrane helix</keyword>
<keyword evidence="6" id="KW-0732">Signal</keyword>
<feature type="transmembrane region" description="Helical" evidence="5">
    <location>
        <begin position="186"/>
        <end position="204"/>
    </location>
</feature>
<dbReference type="PANTHER" id="PTHR22950">
    <property type="entry name" value="AMINO ACID TRANSPORTER"/>
    <property type="match status" value="1"/>
</dbReference>
<dbReference type="GO" id="GO:0015179">
    <property type="term" value="F:L-amino acid transmembrane transporter activity"/>
    <property type="evidence" value="ECO:0007669"/>
    <property type="project" value="TreeGrafter"/>
</dbReference>
<proteinExistence type="predicted"/>
<feature type="signal peptide" evidence="6">
    <location>
        <begin position="1"/>
        <end position="17"/>
    </location>
</feature>
<feature type="chain" id="PRO_5042190235" description="Amino acid transporter transmembrane domain-containing protein" evidence="6">
    <location>
        <begin position="18"/>
        <end position="428"/>
    </location>
</feature>
<feature type="transmembrane region" description="Helical" evidence="5">
    <location>
        <begin position="399"/>
        <end position="423"/>
    </location>
</feature>
<evidence type="ECO:0000313" key="8">
    <source>
        <dbReference type="EMBL" id="KAJ8600101.1"/>
    </source>
</evidence>
<dbReference type="GO" id="GO:0016020">
    <property type="term" value="C:membrane"/>
    <property type="evidence" value="ECO:0007669"/>
    <property type="project" value="UniProtKB-SubCell"/>
</dbReference>
<evidence type="ECO:0000256" key="2">
    <source>
        <dbReference type="ARBA" id="ARBA00022692"/>
    </source>
</evidence>
<evidence type="ECO:0000256" key="6">
    <source>
        <dbReference type="SAM" id="SignalP"/>
    </source>
</evidence>
<organism evidence="8 9">
    <name type="scientific">Chrysophaeum taylorii</name>
    <dbReference type="NCBI Taxonomy" id="2483200"/>
    <lineage>
        <taxon>Eukaryota</taxon>
        <taxon>Sar</taxon>
        <taxon>Stramenopiles</taxon>
        <taxon>Ochrophyta</taxon>
        <taxon>Pelagophyceae</taxon>
        <taxon>Pelagomonadales</taxon>
        <taxon>Pelagomonadaceae</taxon>
        <taxon>Chrysophaeum</taxon>
    </lineage>
</organism>
<feature type="transmembrane region" description="Helical" evidence="5">
    <location>
        <begin position="365"/>
        <end position="387"/>
    </location>
</feature>
<feature type="transmembrane region" description="Helical" evidence="5">
    <location>
        <begin position="41"/>
        <end position="64"/>
    </location>
</feature>
<keyword evidence="4 5" id="KW-0472">Membrane</keyword>
<reference evidence="8" key="1">
    <citation type="submission" date="2023-01" db="EMBL/GenBank/DDBJ databases">
        <title>Metagenome sequencing of chrysophaentin producing Chrysophaeum taylorii.</title>
        <authorList>
            <person name="Davison J."/>
            <person name="Bewley C."/>
        </authorList>
    </citation>
    <scope>NUCLEOTIDE SEQUENCE</scope>
    <source>
        <strain evidence="8">NIES-1699</strain>
    </source>
</reference>
<sequence length="428" mass="44225">MWLSAILAAVVVPVASGKVVRRRGAAIAPISLKKEPARGGALMSENAAVTALVKIIVGGGIMALPSGMAAGKGTGVVPALVILVLHACLSAYTFDLVGRAVELTGARDFGDLWTKAFSKRSAWLIDLMVAGVASGALLTYGCFLGDLISQLVPSVSRTAAIVALAIFPLGPLALAKDLSALKHSSLLGIGAVLLSAFVVVKRALDGTYADMSAIARAEASTSRLSAGTCVLFNMFSTAYMAHTNAVRAYRELADRSRSKAIAAKAFGVSAILYGAVMLAGYLTFGSTAKGFVLANYDVADPLALLARIATMLSLVGSHPLIFTAARDAAFSLSNLDPDRYFTPVALGLLATYTLLAILIPDAGFVVAINGASVGALLICVVPSMLYLNLGAGSKRERTFLKALVAFGLSIACFGTIVTCLENFTDLLS</sequence>
<evidence type="ECO:0000313" key="9">
    <source>
        <dbReference type="Proteomes" id="UP001230188"/>
    </source>
</evidence>
<feature type="transmembrane region" description="Helical" evidence="5">
    <location>
        <begin position="76"/>
        <end position="94"/>
    </location>
</feature>
<protein>
    <recommendedName>
        <fullName evidence="7">Amino acid transporter transmembrane domain-containing protein</fullName>
    </recommendedName>
</protein>
<feature type="transmembrane region" description="Helical" evidence="5">
    <location>
        <begin position="340"/>
        <end position="359"/>
    </location>
</feature>
<comment type="caution">
    <text evidence="8">The sequence shown here is derived from an EMBL/GenBank/DDBJ whole genome shotgun (WGS) entry which is preliminary data.</text>
</comment>
<comment type="subcellular location">
    <subcellularLocation>
        <location evidence="1">Membrane</location>
        <topology evidence="1">Multi-pass membrane protein</topology>
    </subcellularLocation>
</comment>
<evidence type="ECO:0000256" key="1">
    <source>
        <dbReference type="ARBA" id="ARBA00004141"/>
    </source>
</evidence>
<evidence type="ECO:0000256" key="5">
    <source>
        <dbReference type="SAM" id="Phobius"/>
    </source>
</evidence>
<feature type="domain" description="Amino acid transporter transmembrane" evidence="7">
    <location>
        <begin position="48"/>
        <end position="418"/>
    </location>
</feature>
<dbReference type="Proteomes" id="UP001230188">
    <property type="component" value="Unassembled WGS sequence"/>
</dbReference>
<evidence type="ECO:0000256" key="4">
    <source>
        <dbReference type="ARBA" id="ARBA00023136"/>
    </source>
</evidence>
<accession>A0AAD7U8B1</accession>
<gene>
    <name evidence="8" type="ORF">CTAYLR_003454</name>
</gene>
<keyword evidence="9" id="KW-1185">Reference proteome</keyword>
<dbReference type="EMBL" id="JAQMWT010000529">
    <property type="protein sequence ID" value="KAJ8600101.1"/>
    <property type="molecule type" value="Genomic_DNA"/>
</dbReference>
<name>A0AAD7U8B1_9STRA</name>
<dbReference type="InterPro" id="IPR013057">
    <property type="entry name" value="AA_transpt_TM"/>
</dbReference>
<keyword evidence="2 5" id="KW-0812">Transmembrane</keyword>
<dbReference type="PANTHER" id="PTHR22950:SF652">
    <property type="entry name" value="TRANSMEMBRANE AMINO ACID TRANSPORTER FAMILY PROTEIN"/>
    <property type="match status" value="1"/>
</dbReference>
<evidence type="ECO:0000259" key="7">
    <source>
        <dbReference type="Pfam" id="PF01490"/>
    </source>
</evidence>
<feature type="transmembrane region" description="Helical" evidence="5">
    <location>
        <begin position="265"/>
        <end position="284"/>
    </location>
</feature>
<evidence type="ECO:0000256" key="3">
    <source>
        <dbReference type="ARBA" id="ARBA00022989"/>
    </source>
</evidence>
<dbReference type="AlphaFoldDB" id="A0AAD7U8B1"/>
<dbReference type="Pfam" id="PF01490">
    <property type="entry name" value="Aa_trans"/>
    <property type="match status" value="1"/>
</dbReference>